<sequence>MKIAPGSLVLDGSLFEELKHRFYRVVANRSAFILDEPFIAKVVCYGEKLFVSFRQGSLIVNTEDDEVVDELLDLGACIVMEYAWANLRELNWVLREVPNWLVEDAKKAGFSINNRTGLGTLKSFNETDCEGELRLVKPWHPTVIGMENGDVCFTKCKTNQPEHGDVIASCNGFPALEIIGENEAFVTPLSEPWKALPIVAYVGSRPT</sequence>
<dbReference type="RefSeq" id="WP_075050412.1">
    <property type="nucleotide sequence ID" value="NZ_CP006867.1"/>
</dbReference>
<dbReference type="Proteomes" id="UP000060778">
    <property type="component" value="Chromosome"/>
</dbReference>
<accession>A0A0U3FAQ1</accession>
<gene>
    <name evidence="1" type="ORF">EYM_07255</name>
</gene>
<proteinExistence type="predicted"/>
<dbReference type="GeneID" id="30680823"/>
<dbReference type="KEGG" id="iis:EYM_07255"/>
<dbReference type="AlphaFoldDB" id="A0A0U3FAQ1"/>
<name>A0A0U3FAQ1_9CREN</name>
<protein>
    <submittedName>
        <fullName evidence="1">Uncharacterized protein</fullName>
    </submittedName>
</protein>
<dbReference type="EMBL" id="CP006867">
    <property type="protein sequence ID" value="ALU12761.1"/>
    <property type="molecule type" value="Genomic_DNA"/>
</dbReference>
<keyword evidence="2" id="KW-1185">Reference proteome</keyword>
<reference evidence="1 2" key="1">
    <citation type="submission" date="2013-11" db="EMBL/GenBank/DDBJ databases">
        <title>Comparative genomics of Ignicoccus.</title>
        <authorList>
            <person name="Podar M."/>
        </authorList>
    </citation>
    <scope>NUCLEOTIDE SEQUENCE [LARGE SCALE GENOMIC DNA]</scope>
    <source>
        <strain evidence="1 2">DSM 13165</strain>
    </source>
</reference>
<organism evidence="1 2">
    <name type="scientific">Ignicoccus islandicus DSM 13165</name>
    <dbReference type="NCBI Taxonomy" id="940295"/>
    <lineage>
        <taxon>Archaea</taxon>
        <taxon>Thermoproteota</taxon>
        <taxon>Thermoprotei</taxon>
        <taxon>Desulfurococcales</taxon>
        <taxon>Desulfurococcaceae</taxon>
        <taxon>Ignicoccus</taxon>
    </lineage>
</organism>
<evidence type="ECO:0000313" key="2">
    <source>
        <dbReference type="Proteomes" id="UP000060778"/>
    </source>
</evidence>
<evidence type="ECO:0000313" key="1">
    <source>
        <dbReference type="EMBL" id="ALU12761.1"/>
    </source>
</evidence>